<dbReference type="PROSITE" id="PS51257">
    <property type="entry name" value="PROKAR_LIPOPROTEIN"/>
    <property type="match status" value="1"/>
</dbReference>
<evidence type="ECO:0000313" key="5">
    <source>
        <dbReference type="Proteomes" id="UP001596122"/>
    </source>
</evidence>
<feature type="chain" id="PRO_5045259862" evidence="2">
    <location>
        <begin position="24"/>
        <end position="422"/>
    </location>
</feature>
<keyword evidence="5" id="KW-1185">Reference proteome</keyword>
<protein>
    <submittedName>
        <fullName evidence="4">PQQ-dependent sugar dehydrogenase</fullName>
    </submittedName>
</protein>
<evidence type="ECO:0000256" key="1">
    <source>
        <dbReference type="SAM" id="MobiDB-lite"/>
    </source>
</evidence>
<sequence length="422" mass="43309">MRRTGGRATRASLQALTATTATALLLAACGGEEAAAPATGSAAGSAPATATADPPSPPSVAATAPSTAAAAPTGTASEAPDPTSTFTDATATGAPDASAAQDVVTGLDVPWDLAFLPDGTALVTLRDQQRVVHVTPDGQLQPVAAEGEDGRVSGVAPGGEGGLLGITTDVGAEHVYVYLSAPEENRVVRYDFDRDALALTDPSTVLDGIPRSEVHNGGRIDLGPDGHLYVATGDARDEAASQEPGSLAGKILRVTTDGEPAPGNPDPTSPVWSSGHRNVQGLGWSAADGTMWASEFGQNRTDELNAIAPGNDYGWPQVEGTGGGERFTDPVATWGTDEASPSGIAVTDDAVYLAALRGQRLWRVPVRDGEVAGEPEVFLDGYGRLRHVELAPDGKSLWVLTSNTFRGDPREGDDRILRVPLG</sequence>
<dbReference type="PANTHER" id="PTHR19328">
    <property type="entry name" value="HEDGEHOG-INTERACTING PROTEIN"/>
    <property type="match status" value="1"/>
</dbReference>
<feature type="signal peptide" evidence="2">
    <location>
        <begin position="1"/>
        <end position="23"/>
    </location>
</feature>
<dbReference type="Proteomes" id="UP001596122">
    <property type="component" value="Unassembled WGS sequence"/>
</dbReference>
<dbReference type="SUPFAM" id="SSF50952">
    <property type="entry name" value="Soluble quinoprotein glucose dehydrogenase"/>
    <property type="match status" value="1"/>
</dbReference>
<dbReference type="InterPro" id="IPR011041">
    <property type="entry name" value="Quinoprot_gluc/sorb_DH_b-prop"/>
</dbReference>
<dbReference type="PANTHER" id="PTHR19328:SF13">
    <property type="entry name" value="HIPL1 PROTEIN"/>
    <property type="match status" value="1"/>
</dbReference>
<keyword evidence="2" id="KW-0732">Signal</keyword>
<dbReference type="InterPro" id="IPR011042">
    <property type="entry name" value="6-blade_b-propeller_TolB-like"/>
</dbReference>
<feature type="domain" description="Glucose/Sorbosone dehydrogenase" evidence="3">
    <location>
        <begin position="107"/>
        <end position="403"/>
    </location>
</feature>
<gene>
    <name evidence="4" type="ORF">ACFPJ6_06655</name>
</gene>
<accession>A0ABW0GLT5</accession>
<name>A0ABW0GLT5_9MICO</name>
<dbReference type="Gene3D" id="2.120.10.30">
    <property type="entry name" value="TolB, C-terminal domain"/>
    <property type="match status" value="1"/>
</dbReference>
<comment type="caution">
    <text evidence="4">The sequence shown here is derived from an EMBL/GenBank/DDBJ whole genome shotgun (WGS) entry which is preliminary data.</text>
</comment>
<organism evidence="4 5">
    <name type="scientific">Aquipuribacter nitratireducens</name>
    <dbReference type="NCBI Taxonomy" id="650104"/>
    <lineage>
        <taxon>Bacteria</taxon>
        <taxon>Bacillati</taxon>
        <taxon>Actinomycetota</taxon>
        <taxon>Actinomycetes</taxon>
        <taxon>Micrococcales</taxon>
        <taxon>Intrasporangiaceae</taxon>
        <taxon>Aquipuribacter</taxon>
    </lineage>
</organism>
<evidence type="ECO:0000256" key="2">
    <source>
        <dbReference type="SAM" id="SignalP"/>
    </source>
</evidence>
<evidence type="ECO:0000259" key="3">
    <source>
        <dbReference type="Pfam" id="PF07995"/>
    </source>
</evidence>
<dbReference type="EMBL" id="JBHSLD010000007">
    <property type="protein sequence ID" value="MFC5380463.1"/>
    <property type="molecule type" value="Genomic_DNA"/>
</dbReference>
<dbReference type="RefSeq" id="WP_340268210.1">
    <property type="nucleotide sequence ID" value="NZ_JBBEOG010000002.1"/>
</dbReference>
<dbReference type="Pfam" id="PF07995">
    <property type="entry name" value="GSDH"/>
    <property type="match status" value="1"/>
</dbReference>
<evidence type="ECO:0000313" key="4">
    <source>
        <dbReference type="EMBL" id="MFC5380463.1"/>
    </source>
</evidence>
<proteinExistence type="predicted"/>
<reference evidence="5" key="1">
    <citation type="journal article" date="2019" name="Int. J. Syst. Evol. Microbiol.">
        <title>The Global Catalogue of Microorganisms (GCM) 10K type strain sequencing project: providing services to taxonomists for standard genome sequencing and annotation.</title>
        <authorList>
            <consortium name="The Broad Institute Genomics Platform"/>
            <consortium name="The Broad Institute Genome Sequencing Center for Infectious Disease"/>
            <person name="Wu L."/>
            <person name="Ma J."/>
        </authorList>
    </citation>
    <scope>NUCLEOTIDE SEQUENCE [LARGE SCALE GENOMIC DNA]</scope>
    <source>
        <strain evidence="5">CCUG 43114</strain>
    </source>
</reference>
<feature type="region of interest" description="Disordered" evidence="1">
    <location>
        <begin position="34"/>
        <end position="98"/>
    </location>
</feature>
<dbReference type="InterPro" id="IPR012938">
    <property type="entry name" value="Glc/Sorbosone_DH"/>
</dbReference>